<dbReference type="Proteomes" id="UP001140087">
    <property type="component" value="Unassembled WGS sequence"/>
</dbReference>
<reference evidence="1" key="1">
    <citation type="submission" date="2022-07" db="EMBL/GenBank/DDBJ databases">
        <title>Phylogenomic reconstructions and comparative analyses of Kickxellomycotina fungi.</title>
        <authorList>
            <person name="Reynolds N.K."/>
            <person name="Stajich J.E."/>
            <person name="Barry K."/>
            <person name="Grigoriev I.V."/>
            <person name="Crous P."/>
            <person name="Smith M.E."/>
        </authorList>
    </citation>
    <scope>NUCLEOTIDE SEQUENCE</scope>
    <source>
        <strain evidence="1">BCRC 34780</strain>
    </source>
</reference>
<keyword evidence="2" id="KW-1185">Reference proteome</keyword>
<keyword evidence="1" id="KW-0378">Hydrolase</keyword>
<comment type="caution">
    <text evidence="1">The sequence shown here is derived from an EMBL/GenBank/DDBJ whole genome shotgun (WGS) entry which is preliminary data.</text>
</comment>
<organism evidence="1 2">
    <name type="scientific">Coemansia helicoidea</name>
    <dbReference type="NCBI Taxonomy" id="1286919"/>
    <lineage>
        <taxon>Eukaryota</taxon>
        <taxon>Fungi</taxon>
        <taxon>Fungi incertae sedis</taxon>
        <taxon>Zoopagomycota</taxon>
        <taxon>Kickxellomycotina</taxon>
        <taxon>Kickxellomycetes</taxon>
        <taxon>Kickxellales</taxon>
        <taxon>Kickxellaceae</taxon>
        <taxon>Coemansia</taxon>
    </lineage>
</organism>
<dbReference type="EC" id="3.4.19.12" evidence="1"/>
<accession>A0ACC1LG34</accession>
<protein>
    <submittedName>
        <fullName evidence="1">Ubiquitin-specific protease doa4</fullName>
        <ecNumber evidence="1">3.4.19.12</ecNumber>
    </submittedName>
</protein>
<name>A0ACC1LG34_9FUNG</name>
<evidence type="ECO:0000313" key="2">
    <source>
        <dbReference type="Proteomes" id="UP001140087"/>
    </source>
</evidence>
<proteinExistence type="predicted"/>
<evidence type="ECO:0000313" key="1">
    <source>
        <dbReference type="EMBL" id="KAJ2808051.1"/>
    </source>
</evidence>
<gene>
    <name evidence="1" type="primary">DOA4_1</name>
    <name evidence="1" type="ORF">H4R21_000232</name>
</gene>
<keyword evidence="1" id="KW-0645">Protease</keyword>
<dbReference type="EMBL" id="JANBUN010000018">
    <property type="protein sequence ID" value="KAJ2808051.1"/>
    <property type="molecule type" value="Genomic_DNA"/>
</dbReference>
<sequence>MPRMAGPPPPLAELADAAVVTPRPLGRASTACGFDRSSIAAGTEDAVLPGVRILGRGRGSNRAAVAVSPELPSINEGAPPPLLLPPPPPPPYTAVAPERRASAEQGTRKSPLRSADGSDSDSLSTLGADPVLVSTAPAPAGALQSRRVPPPMPAALLPPRPPAGFADQRARGGPPLPLVALPPLPSLPVAATSPRMYSQPAAIGSDPSLSGRVAGSGNPRHSGAFEQHAEDNDGGNDDAACLSPGGRRRRSTQLADAGSYGVTGLGNLGNTCFMNSVVQCLAGTEALARYFLRGDWRRAAAARAGGTQADVATEFAQLVETLWRGQLAAVSPVRFRTAVAACSEQFGSDSQEDAHEFASFLTDALHEALNDVHPRPPPAPAMTPDEERHFEALPDASQALHAWRESRRRNWSAVSRIFQGQIQSRLTCMTCGHTSTTYHTFTDLSVPIPDPAPAPAPRSLSADDGGSHKPLLLRRNRTSPPSQPQPQALPVDIYRCLDAYSETEVLDGDNRWQCPRCNAKRRATKRLLISRLPDVLTVHLKRFSTVGHFREKIEADVRVPTRNLHMGRYVVPGPHPTTRYNLYGVVNHYGSLSSGHYTAGVYSRPRNQWNYFDDTRVTPIDEAQVSSPAAYLLFFVQA</sequence>